<protein>
    <submittedName>
        <fullName evidence="2">Uncharacterized protein</fullName>
    </submittedName>
</protein>
<gene>
    <name evidence="2" type="ORF">BCV70DRAFT_201475</name>
</gene>
<evidence type="ECO:0000256" key="1">
    <source>
        <dbReference type="SAM" id="MobiDB-lite"/>
    </source>
</evidence>
<feature type="compositionally biased region" description="Acidic residues" evidence="1">
    <location>
        <begin position="886"/>
        <end position="897"/>
    </location>
</feature>
<feature type="compositionally biased region" description="Low complexity" evidence="1">
    <location>
        <begin position="712"/>
        <end position="729"/>
    </location>
</feature>
<feature type="region of interest" description="Disordered" evidence="1">
    <location>
        <begin position="762"/>
        <end position="812"/>
    </location>
</feature>
<feature type="region of interest" description="Disordered" evidence="1">
    <location>
        <begin position="972"/>
        <end position="1002"/>
    </location>
</feature>
<name>A0A317XK57_9BASI</name>
<feature type="region of interest" description="Disordered" evidence="1">
    <location>
        <begin position="468"/>
        <end position="530"/>
    </location>
</feature>
<feature type="compositionally biased region" description="Basic and acidic residues" evidence="1">
    <location>
        <begin position="227"/>
        <end position="243"/>
    </location>
</feature>
<feature type="compositionally biased region" description="Low complexity" evidence="1">
    <location>
        <begin position="582"/>
        <end position="596"/>
    </location>
</feature>
<feature type="compositionally biased region" description="Polar residues" evidence="1">
    <location>
        <begin position="244"/>
        <end position="266"/>
    </location>
</feature>
<dbReference type="InParanoid" id="A0A317XK57"/>
<feature type="region of interest" description="Disordered" evidence="1">
    <location>
        <begin position="708"/>
        <end position="741"/>
    </location>
</feature>
<feature type="compositionally biased region" description="Low complexity" evidence="1">
    <location>
        <begin position="28"/>
        <end position="39"/>
    </location>
</feature>
<dbReference type="OrthoDB" id="2554732at2759"/>
<evidence type="ECO:0000313" key="2">
    <source>
        <dbReference type="EMBL" id="PWY98675.1"/>
    </source>
</evidence>
<feature type="compositionally biased region" description="Acidic residues" evidence="1">
    <location>
        <begin position="794"/>
        <end position="812"/>
    </location>
</feature>
<accession>A0A317XK57</accession>
<feature type="region of interest" description="Disordered" evidence="1">
    <location>
        <begin position="1"/>
        <end position="179"/>
    </location>
</feature>
<keyword evidence="3" id="KW-1185">Reference proteome</keyword>
<feature type="compositionally biased region" description="Low complexity" evidence="1">
    <location>
        <begin position="468"/>
        <end position="482"/>
    </location>
</feature>
<feature type="compositionally biased region" description="Polar residues" evidence="1">
    <location>
        <begin position="98"/>
        <end position="113"/>
    </location>
</feature>
<dbReference type="AlphaFoldDB" id="A0A317XK57"/>
<evidence type="ECO:0000313" key="3">
    <source>
        <dbReference type="Proteomes" id="UP000246740"/>
    </source>
</evidence>
<feature type="compositionally biased region" description="Polar residues" evidence="1">
    <location>
        <begin position="1"/>
        <end position="21"/>
    </location>
</feature>
<reference evidence="2 3" key="1">
    <citation type="journal article" date="2018" name="Mol. Biol. Evol.">
        <title>Broad Genomic Sampling Reveals a Smut Pathogenic Ancestry of the Fungal Clade Ustilaginomycotina.</title>
        <authorList>
            <person name="Kijpornyongpan T."/>
            <person name="Mondo S.J."/>
            <person name="Barry K."/>
            <person name="Sandor L."/>
            <person name="Lee J."/>
            <person name="Lipzen A."/>
            <person name="Pangilinan J."/>
            <person name="LaButti K."/>
            <person name="Hainaut M."/>
            <person name="Henrissat B."/>
            <person name="Grigoriev I.V."/>
            <person name="Spatafora J.W."/>
            <person name="Aime M.C."/>
        </authorList>
    </citation>
    <scope>NUCLEOTIDE SEQUENCE [LARGE SCALE GENOMIC DNA]</scope>
    <source>
        <strain evidence="2 3">MCA 3645</strain>
    </source>
</reference>
<feature type="compositionally biased region" description="Basic and acidic residues" evidence="1">
    <location>
        <begin position="126"/>
        <end position="137"/>
    </location>
</feature>
<feature type="compositionally biased region" description="Polar residues" evidence="1">
    <location>
        <begin position="45"/>
        <end position="57"/>
    </location>
</feature>
<feature type="compositionally biased region" description="Basic and acidic residues" evidence="1">
    <location>
        <begin position="546"/>
        <end position="561"/>
    </location>
</feature>
<organism evidence="2 3">
    <name type="scientific">Testicularia cyperi</name>
    <dbReference type="NCBI Taxonomy" id="1882483"/>
    <lineage>
        <taxon>Eukaryota</taxon>
        <taxon>Fungi</taxon>
        <taxon>Dikarya</taxon>
        <taxon>Basidiomycota</taxon>
        <taxon>Ustilaginomycotina</taxon>
        <taxon>Ustilaginomycetes</taxon>
        <taxon>Ustilaginales</taxon>
        <taxon>Anthracoideaceae</taxon>
        <taxon>Testicularia</taxon>
    </lineage>
</organism>
<feature type="region of interest" description="Disordered" evidence="1">
    <location>
        <begin position="827"/>
        <end position="899"/>
    </location>
</feature>
<feature type="region of interest" description="Disordered" evidence="1">
    <location>
        <begin position="375"/>
        <end position="403"/>
    </location>
</feature>
<feature type="compositionally biased region" description="Polar residues" evidence="1">
    <location>
        <begin position="139"/>
        <end position="150"/>
    </location>
</feature>
<feature type="compositionally biased region" description="Low complexity" evidence="1">
    <location>
        <begin position="164"/>
        <end position="177"/>
    </location>
</feature>
<dbReference type="EMBL" id="KZ819197">
    <property type="protein sequence ID" value="PWY98675.1"/>
    <property type="molecule type" value="Genomic_DNA"/>
</dbReference>
<sequence>MRAGSSTGHATPNAATSSSIKPTGWIRASSTSTSVATPADRTALSDRTNLHKSTTPAPTYKPLVRPTTSIRSKPSFLIDSSSSSDTHTPGYTKIRRTPASQSHKGKATQSTLTGFFVPKTAPPDVVRARSERLERPFRSSPSLLSTTVDSPSDGRATRRTLPDSSTTAQAIASSSKAVSSPAYVTELAPDSDDEQLDQRARSLLRGRFGSIARSLDTASPSPSTLGRSEEPMDTSRARPKDSNAENVASATVPASSISTEGGTSSRPRPLPKVTKSPPPQPQPRRGGPSELSEVRRPSETSAKSTKGIRSVRTPEPEQPDIPVMDESLSNFTQPAWLRAMDGRAAFYQRLAGLPESMIRNLEEKRMLDQLQKAHRRMQSPGATEPAPVAAPISAQQTKRKLAGDAEMTEDIEAAPQRSGATGDRSLQTPICHQLSAGVQFSMPREAFRSPRSNRKVFVVETQFSSAGSRYCTSPSRRTSSTSGFDETQGGTHELKRARRAESDHTQVNLGLPDMHDQDDESETLPLPWDDAEMGEDTQLLEWEAASEHCEVDSGAESERYRTGMRLEVATSDDEDRLLQVVATSSPSSLSTASSSAPPSPSRMRTVTKTTVSAPILTVSRGGETSPRPSPQRCKPSSRAPVSNLPTSSAAKAERRTKVNLSRSDSPGPREVNGAPVTPVSAPPKRRRLASISPVTLAPTRTLLSFGDGVSPSAALQQSRVSASASASAPAPAPPAASLPASDRFGKLLTALHKEERRKHTGMQLNLDQFLPSSKSVSSDQGVRHVRDRSGLGTDLEEVLSDDDGDGGADGTEEAVYAVESEVIFGVRGAVDEATGQEQEQDQEEGADAAPLGPRSRPRPTATASRADEDETQPLAWYDVETHAEADAESESDSDSESDLNSAFAFASGDAVSAAISRRFSTGLSQASSTLIQYRNKDKPIKTGTFSFASTPPSIGNGGTSGTSVNLIPSVTETVARSESEGESETDSSGPLALLPSDSMLDMDSPTRRFILDL</sequence>
<feature type="compositionally biased region" description="Polar residues" evidence="1">
    <location>
        <begin position="639"/>
        <end position="649"/>
    </location>
</feature>
<feature type="compositionally biased region" description="Polar residues" evidence="1">
    <location>
        <begin position="216"/>
        <end position="226"/>
    </location>
</feature>
<feature type="compositionally biased region" description="Polar residues" evidence="1">
    <location>
        <begin position="762"/>
        <end position="780"/>
    </location>
</feature>
<feature type="region of interest" description="Disordered" evidence="1">
    <location>
        <begin position="213"/>
        <end position="325"/>
    </location>
</feature>
<feature type="compositionally biased region" description="Polar residues" evidence="1">
    <location>
        <begin position="602"/>
        <end position="612"/>
    </location>
</feature>
<feature type="region of interest" description="Disordered" evidence="1">
    <location>
        <begin position="546"/>
        <end position="692"/>
    </location>
</feature>
<dbReference type="Proteomes" id="UP000246740">
    <property type="component" value="Unassembled WGS sequence"/>
</dbReference>
<proteinExistence type="predicted"/>